<protein>
    <recommendedName>
        <fullName evidence="1">Serine/threonine protein phosphatase 2A regulatory subunit</fullName>
    </recommendedName>
</protein>
<proteinExistence type="inferred from homology"/>
<accession>A0A103YK76</accession>
<dbReference type="OMA" id="SASTNCQ"/>
<dbReference type="GO" id="GO:0007165">
    <property type="term" value="P:signal transduction"/>
    <property type="evidence" value="ECO:0007669"/>
    <property type="project" value="InterPro"/>
</dbReference>
<feature type="region of interest" description="Disordered" evidence="2">
    <location>
        <begin position="1"/>
        <end position="60"/>
    </location>
</feature>
<dbReference type="GO" id="GO:0019888">
    <property type="term" value="F:protein phosphatase regulator activity"/>
    <property type="evidence" value="ECO:0007669"/>
    <property type="project" value="UniProtKB-UniRule"/>
</dbReference>
<dbReference type="InterPro" id="IPR002554">
    <property type="entry name" value="PP2A_B56"/>
</dbReference>
<gene>
    <name evidence="3" type="ORF">Ccrd_010924</name>
</gene>
<name>A0A103YK76_CYNCS</name>
<dbReference type="Proteomes" id="UP000243975">
    <property type="component" value="Unassembled WGS sequence"/>
</dbReference>
<dbReference type="Gramene" id="KVI10669">
    <property type="protein sequence ID" value="KVI10669"/>
    <property type="gene ID" value="Ccrd_010924"/>
</dbReference>
<comment type="function">
    <text evidence="1">The B regulatory subunit might modulate substrate selectivity and catalytic activity, and also might direct the localization of the catalytic enzyme to a particular subcellular compartment.</text>
</comment>
<dbReference type="PANTHER" id="PTHR10257:SF83">
    <property type="entry name" value="SERINE_THREONINE PROTEIN PHOSPHATASE 2A REGULATORY SUBUNIT"/>
    <property type="match status" value="1"/>
</dbReference>
<evidence type="ECO:0000256" key="1">
    <source>
        <dbReference type="PIRNR" id="PIRNR028043"/>
    </source>
</evidence>
<evidence type="ECO:0000256" key="2">
    <source>
        <dbReference type="SAM" id="MobiDB-lite"/>
    </source>
</evidence>
<sequence length="508" mass="57474">MIKQILNKLPRKPSSKSSHNDEGNNAMDSAAINSTGMGVNGGSKSNSSSGRSSNLSSSKLNDEASKKLGTLGATQVVQALNHASYEALPSFRVVSSSEKHNLFIKKLNMCCVVFDFSDPSKNSKEKDVKKQTLLELVDYVSSVTSKFNEVTMQEMTKMVAANLFRSLPNANHDNKLPDLYDQEDDEFSMDPSWPHLQVVYEFLLRFVASSETDAKLAKRYIDHAFVLKLLDLFDSEDQREREYLKTILHRIYGKFMVHRPFIRKAINNIFYLFIFETGKHNGIAELLEILGSIINGFALPLKEEHKQFLVHALIPLHKPRCLSTYHQQLLYCVGQFVEKDFRLADTVIRGLLKYWPVTNSSKEVMYLSELEEILEATQAAEFERCMHIRNLITQNRKVILPIIFSPLEKNTRGHWNQAVQSLTFNVRKIFSDADESLFEECLVRYQQDEAKQKESLAKRQSTWSRLDTIAAAKALSIESVVISRFASSVTMTAAAAATTTTTTTTAIS</sequence>
<dbReference type="PIRSF" id="PIRSF028043">
    <property type="entry name" value="PP2A_B56"/>
    <property type="match status" value="1"/>
</dbReference>
<organism evidence="3 4">
    <name type="scientific">Cynara cardunculus var. scolymus</name>
    <name type="common">Globe artichoke</name>
    <name type="synonym">Cynara scolymus</name>
    <dbReference type="NCBI Taxonomy" id="59895"/>
    <lineage>
        <taxon>Eukaryota</taxon>
        <taxon>Viridiplantae</taxon>
        <taxon>Streptophyta</taxon>
        <taxon>Embryophyta</taxon>
        <taxon>Tracheophyta</taxon>
        <taxon>Spermatophyta</taxon>
        <taxon>Magnoliopsida</taxon>
        <taxon>eudicotyledons</taxon>
        <taxon>Gunneridae</taxon>
        <taxon>Pentapetalae</taxon>
        <taxon>asterids</taxon>
        <taxon>campanulids</taxon>
        <taxon>Asterales</taxon>
        <taxon>Asteraceae</taxon>
        <taxon>Carduoideae</taxon>
        <taxon>Cardueae</taxon>
        <taxon>Carduinae</taxon>
        <taxon>Cynara</taxon>
    </lineage>
</organism>
<dbReference type="AlphaFoldDB" id="A0A103YK76"/>
<dbReference type="Gene3D" id="1.25.10.10">
    <property type="entry name" value="Leucine-rich Repeat Variant"/>
    <property type="match status" value="1"/>
</dbReference>
<evidence type="ECO:0000313" key="4">
    <source>
        <dbReference type="Proteomes" id="UP000243975"/>
    </source>
</evidence>
<comment type="caution">
    <text evidence="3">The sequence shown here is derived from an EMBL/GenBank/DDBJ whole genome shotgun (WGS) entry which is preliminary data.</text>
</comment>
<keyword evidence="4" id="KW-1185">Reference proteome</keyword>
<dbReference type="InterPro" id="IPR011989">
    <property type="entry name" value="ARM-like"/>
</dbReference>
<dbReference type="STRING" id="59895.A0A103YK76"/>
<dbReference type="SUPFAM" id="SSF48371">
    <property type="entry name" value="ARM repeat"/>
    <property type="match status" value="1"/>
</dbReference>
<dbReference type="FunFam" id="1.25.10.10:FF:000353">
    <property type="entry name" value="Serine/threonine-protein phosphatase 2A 56 kDa regulatory subunit"/>
    <property type="match status" value="1"/>
</dbReference>
<dbReference type="EMBL" id="LEKV01001004">
    <property type="protein sequence ID" value="KVI10669.1"/>
    <property type="molecule type" value="Genomic_DNA"/>
</dbReference>
<dbReference type="PANTHER" id="PTHR10257">
    <property type="entry name" value="SERINE/THREONINE PROTEIN PHOSPHATASE 2A PP2A REGULATORY SUBUNIT B"/>
    <property type="match status" value="1"/>
</dbReference>
<feature type="compositionally biased region" description="Low complexity" evidence="2">
    <location>
        <begin position="42"/>
        <end position="59"/>
    </location>
</feature>
<evidence type="ECO:0000313" key="3">
    <source>
        <dbReference type="EMBL" id="KVI10669.1"/>
    </source>
</evidence>
<comment type="similarity">
    <text evidence="1">Belongs to the phosphatase 2A regulatory subunit.</text>
</comment>
<reference evidence="3 4" key="1">
    <citation type="journal article" date="2016" name="Sci. Rep.">
        <title>The genome sequence of the outbreeding globe artichoke constructed de novo incorporating a phase-aware low-pass sequencing strategy of F1 progeny.</title>
        <authorList>
            <person name="Scaglione D."/>
            <person name="Reyes-Chin-Wo S."/>
            <person name="Acquadro A."/>
            <person name="Froenicke L."/>
            <person name="Portis E."/>
            <person name="Beitel C."/>
            <person name="Tirone M."/>
            <person name="Mauro R."/>
            <person name="Lo Monaco A."/>
            <person name="Mauromicale G."/>
            <person name="Faccioli P."/>
            <person name="Cattivelli L."/>
            <person name="Rieseberg L."/>
            <person name="Michelmore R."/>
            <person name="Lanteri S."/>
        </authorList>
    </citation>
    <scope>NUCLEOTIDE SEQUENCE [LARGE SCALE GENOMIC DNA]</scope>
    <source>
        <strain evidence="3">2C</strain>
    </source>
</reference>
<dbReference type="GO" id="GO:0000159">
    <property type="term" value="C:protein phosphatase type 2A complex"/>
    <property type="evidence" value="ECO:0007669"/>
    <property type="project" value="UniProtKB-UniRule"/>
</dbReference>
<dbReference type="InterPro" id="IPR016024">
    <property type="entry name" value="ARM-type_fold"/>
</dbReference>
<dbReference type="Pfam" id="PF01603">
    <property type="entry name" value="B56"/>
    <property type="match status" value="1"/>
</dbReference>